<feature type="region of interest" description="Disordered" evidence="9">
    <location>
        <begin position="13"/>
        <end position="57"/>
    </location>
</feature>
<dbReference type="InterPro" id="IPR028262">
    <property type="entry name" value="CTC1_plant"/>
</dbReference>
<keyword evidence="11" id="KW-1185">Reference proteome</keyword>
<keyword evidence="5" id="KW-0158">Chromosome</keyword>
<dbReference type="PANTHER" id="PTHR14865">
    <property type="entry name" value="CST COMPLEX SUBUNIT CTC1"/>
    <property type="match status" value="1"/>
</dbReference>
<dbReference type="GO" id="GO:0042162">
    <property type="term" value="F:telomeric DNA binding"/>
    <property type="evidence" value="ECO:0007669"/>
    <property type="project" value="TreeGrafter"/>
</dbReference>
<protein>
    <recommendedName>
        <fullName evidence="4">CST complex subunit CTC1</fullName>
    </recommendedName>
</protein>
<feature type="compositionally biased region" description="Low complexity" evidence="9">
    <location>
        <begin position="13"/>
        <end position="29"/>
    </location>
</feature>
<sequence length="627" mass="67871">MVSLRELLRAGVGCSSSSWGGSRGGTTRSIETGDEAQEDSRKRKGKAVEGGGGEGKKRKGELAVLVGRLLLWNRDVSSHPGSGSNSLDCLAFCDGSGAVCCSVKGLDVGLIGQDVQVNSWTFVPGAKHWDKVCNAEDSDTVRRFKRTECKRNGKLQEIPGNEPQGSECGGCLEIHSLKVLEKRSVPAAQVPDFPSLCLSPAAANARGVLESPLEKIAKSKPRLRVWGCLHCMSPPFVIPAKTSLQHAPDAADGSTLSGQGAQKTLFKDKSGPRVQSDSQSMLGFLVDLRSCCHGTLSCCQFSEQKAVDVGEDGTAAIYFSGAVASWRPLLGEMLGDCIVISGLRRKMIRLGPEKKEFCIYVATRTSLVLRIGPPVVEPNPKTEGAVEFCKNVSSSVLQNQPRDQSRHLKDLDGLYDASSSNDLRIQMQPRIVPNGEALKKAGQGLRSYVGKVTSILMEDQLLELDDKVLLLLTHYKHTLVHGLRVGALVAIRHAHIMTLKTISEKVLVLGACVRSHVWVVLHSVWNAGSRITQASQSRLYKYIGSLPFAWAFWVIHVITSLGCKFKGVYSDKELLGSLKHAGLIRKVLPSMMGTPATLHRGTGCIQGVSIARTVLSIRRHFGIRILD</sequence>
<evidence type="ECO:0000256" key="3">
    <source>
        <dbReference type="ARBA" id="ARBA00006332"/>
    </source>
</evidence>
<comment type="similarity">
    <text evidence="3">Belongs to the CTC1 family.</text>
</comment>
<evidence type="ECO:0000256" key="1">
    <source>
        <dbReference type="ARBA" id="ARBA00004123"/>
    </source>
</evidence>
<comment type="caution">
    <text evidence="10">The sequence shown here is derived from an EMBL/GenBank/DDBJ whole genome shotgun (WGS) entry which is preliminary data.</text>
</comment>
<dbReference type="GO" id="GO:0003697">
    <property type="term" value="F:single-stranded DNA binding"/>
    <property type="evidence" value="ECO:0007669"/>
    <property type="project" value="TreeGrafter"/>
</dbReference>
<dbReference type="GO" id="GO:0045740">
    <property type="term" value="P:positive regulation of DNA replication"/>
    <property type="evidence" value="ECO:0007669"/>
    <property type="project" value="TreeGrafter"/>
</dbReference>
<evidence type="ECO:0000256" key="7">
    <source>
        <dbReference type="ARBA" id="ARBA00023125"/>
    </source>
</evidence>
<evidence type="ECO:0000256" key="5">
    <source>
        <dbReference type="ARBA" id="ARBA00022454"/>
    </source>
</evidence>
<dbReference type="InterPro" id="IPR042617">
    <property type="entry name" value="CTC1-like"/>
</dbReference>
<keyword evidence="6" id="KW-0779">Telomere</keyword>
<evidence type="ECO:0000256" key="8">
    <source>
        <dbReference type="ARBA" id="ARBA00023242"/>
    </source>
</evidence>
<name>A0A8T0GL24_CERPU</name>
<dbReference type="AlphaFoldDB" id="A0A8T0GL24"/>
<evidence type="ECO:0000313" key="11">
    <source>
        <dbReference type="Proteomes" id="UP000822688"/>
    </source>
</evidence>
<dbReference type="Pfam" id="PF15491">
    <property type="entry name" value="CTC1_2"/>
    <property type="match status" value="2"/>
</dbReference>
<evidence type="ECO:0000256" key="6">
    <source>
        <dbReference type="ARBA" id="ARBA00022895"/>
    </source>
</evidence>
<reference evidence="10" key="1">
    <citation type="submission" date="2020-06" db="EMBL/GenBank/DDBJ databases">
        <title>WGS assembly of Ceratodon purpureus strain R40.</title>
        <authorList>
            <person name="Carey S.B."/>
            <person name="Jenkins J."/>
            <person name="Shu S."/>
            <person name="Lovell J.T."/>
            <person name="Sreedasyam A."/>
            <person name="Maumus F."/>
            <person name="Tiley G.P."/>
            <person name="Fernandez-Pozo N."/>
            <person name="Barry K."/>
            <person name="Chen C."/>
            <person name="Wang M."/>
            <person name="Lipzen A."/>
            <person name="Daum C."/>
            <person name="Saski C.A."/>
            <person name="Payton A.C."/>
            <person name="Mcbreen J.C."/>
            <person name="Conrad R.E."/>
            <person name="Kollar L.M."/>
            <person name="Olsson S."/>
            <person name="Huttunen S."/>
            <person name="Landis J.B."/>
            <person name="Wickett N.J."/>
            <person name="Johnson M.G."/>
            <person name="Rensing S.A."/>
            <person name="Grimwood J."/>
            <person name="Schmutz J."/>
            <person name="Mcdaniel S.F."/>
        </authorList>
    </citation>
    <scope>NUCLEOTIDE SEQUENCE</scope>
    <source>
        <strain evidence="10">R40</strain>
    </source>
</reference>
<evidence type="ECO:0000256" key="4">
    <source>
        <dbReference type="ARBA" id="ARBA00016175"/>
    </source>
</evidence>
<evidence type="ECO:0000256" key="2">
    <source>
        <dbReference type="ARBA" id="ARBA00004574"/>
    </source>
</evidence>
<dbReference type="PANTHER" id="PTHR14865:SF2">
    <property type="entry name" value="CST COMPLEX SUBUNIT CTC1"/>
    <property type="match status" value="1"/>
</dbReference>
<evidence type="ECO:0000256" key="9">
    <source>
        <dbReference type="SAM" id="MobiDB-lite"/>
    </source>
</evidence>
<evidence type="ECO:0000313" key="10">
    <source>
        <dbReference type="EMBL" id="KAG0558428.1"/>
    </source>
</evidence>
<dbReference type="GO" id="GO:0010833">
    <property type="term" value="P:telomere maintenance via telomere lengthening"/>
    <property type="evidence" value="ECO:0007669"/>
    <property type="project" value="TreeGrafter"/>
</dbReference>
<comment type="subcellular location">
    <subcellularLocation>
        <location evidence="2">Chromosome</location>
        <location evidence="2">Telomere</location>
    </subcellularLocation>
    <subcellularLocation>
        <location evidence="1">Nucleus</location>
    </subcellularLocation>
</comment>
<keyword evidence="7" id="KW-0238">DNA-binding</keyword>
<dbReference type="EMBL" id="CM026431">
    <property type="protein sequence ID" value="KAG0558428.1"/>
    <property type="molecule type" value="Genomic_DNA"/>
</dbReference>
<keyword evidence="8" id="KW-0539">Nucleus</keyword>
<organism evidence="10 11">
    <name type="scientific">Ceratodon purpureus</name>
    <name type="common">Fire moss</name>
    <name type="synonym">Dicranum purpureum</name>
    <dbReference type="NCBI Taxonomy" id="3225"/>
    <lineage>
        <taxon>Eukaryota</taxon>
        <taxon>Viridiplantae</taxon>
        <taxon>Streptophyta</taxon>
        <taxon>Embryophyta</taxon>
        <taxon>Bryophyta</taxon>
        <taxon>Bryophytina</taxon>
        <taxon>Bryopsida</taxon>
        <taxon>Dicranidae</taxon>
        <taxon>Pseudoditrichales</taxon>
        <taxon>Ditrichaceae</taxon>
        <taxon>Ceratodon</taxon>
    </lineage>
</organism>
<proteinExistence type="inferred from homology"/>
<dbReference type="GO" id="GO:1990879">
    <property type="term" value="C:CST complex"/>
    <property type="evidence" value="ECO:0007669"/>
    <property type="project" value="TreeGrafter"/>
</dbReference>
<gene>
    <name evidence="10" type="ORF">KC19_10G027500</name>
</gene>
<accession>A0A8T0GL24</accession>
<dbReference type="Proteomes" id="UP000822688">
    <property type="component" value="Chromosome 10"/>
</dbReference>